<dbReference type="InterPro" id="IPR039426">
    <property type="entry name" value="TonB-dep_rcpt-like"/>
</dbReference>
<dbReference type="InterPro" id="IPR012910">
    <property type="entry name" value="Plug_dom"/>
</dbReference>
<keyword evidence="9" id="KW-0406">Ion transport</keyword>
<dbReference type="InterPro" id="IPR000531">
    <property type="entry name" value="Beta-barrel_TonB"/>
</dbReference>
<dbReference type="PROSITE" id="PS52016">
    <property type="entry name" value="TONB_DEPENDENT_REC_3"/>
    <property type="match status" value="1"/>
</dbReference>
<feature type="signal peptide" evidence="15">
    <location>
        <begin position="1"/>
        <end position="31"/>
    </location>
</feature>
<comment type="caution">
    <text evidence="18">The sequence shown here is derived from an EMBL/GenBank/DDBJ whole genome shotgun (WGS) entry which is preliminary data.</text>
</comment>
<keyword evidence="4 13" id="KW-1134">Transmembrane beta strand</keyword>
<feature type="domain" description="TonB-dependent receptor-like beta-barrel" evidence="16">
    <location>
        <begin position="257"/>
        <end position="690"/>
    </location>
</feature>
<evidence type="ECO:0000256" key="4">
    <source>
        <dbReference type="ARBA" id="ARBA00022452"/>
    </source>
</evidence>
<organism evidence="18 19">
    <name type="scientific">Pelosinus fermentans B4</name>
    <dbReference type="NCBI Taxonomy" id="1149862"/>
    <lineage>
        <taxon>Bacteria</taxon>
        <taxon>Bacillati</taxon>
        <taxon>Bacillota</taxon>
        <taxon>Negativicutes</taxon>
        <taxon>Selenomonadales</taxon>
        <taxon>Sporomusaceae</taxon>
        <taxon>Pelosinus</taxon>
    </lineage>
</organism>
<feature type="chain" id="PRO_5003718998" evidence="15">
    <location>
        <begin position="32"/>
        <end position="716"/>
    </location>
</feature>
<keyword evidence="19" id="KW-1185">Reference proteome</keyword>
<keyword evidence="6 13" id="KW-0812">Transmembrane</keyword>
<evidence type="ECO:0000256" key="10">
    <source>
        <dbReference type="ARBA" id="ARBA00023077"/>
    </source>
</evidence>
<evidence type="ECO:0000256" key="1">
    <source>
        <dbReference type="ARBA" id="ARBA00004571"/>
    </source>
</evidence>
<comment type="subcellular location">
    <subcellularLocation>
        <location evidence="1 13">Cell outer membrane</location>
        <topology evidence="1 13">Multi-pass membrane protein</topology>
    </subcellularLocation>
</comment>
<dbReference type="PANTHER" id="PTHR32552">
    <property type="entry name" value="FERRICHROME IRON RECEPTOR-RELATED"/>
    <property type="match status" value="1"/>
</dbReference>
<evidence type="ECO:0000256" key="11">
    <source>
        <dbReference type="ARBA" id="ARBA00023136"/>
    </source>
</evidence>
<dbReference type="Pfam" id="PF00593">
    <property type="entry name" value="TonB_dep_Rec_b-barrel"/>
    <property type="match status" value="1"/>
</dbReference>
<keyword evidence="11 13" id="KW-0472">Membrane</keyword>
<evidence type="ECO:0000256" key="7">
    <source>
        <dbReference type="ARBA" id="ARBA00022729"/>
    </source>
</evidence>
<evidence type="ECO:0000256" key="8">
    <source>
        <dbReference type="ARBA" id="ARBA00023004"/>
    </source>
</evidence>
<keyword evidence="12 13" id="KW-0998">Cell outer membrane</keyword>
<comment type="similarity">
    <text evidence="2 13 14">Belongs to the TonB-dependent receptor family.</text>
</comment>
<dbReference type="OrthoDB" id="1673996at2"/>
<protein>
    <submittedName>
        <fullName evidence="18">TonB-dependent siderophore receptor</fullName>
    </submittedName>
</protein>
<evidence type="ECO:0000256" key="9">
    <source>
        <dbReference type="ARBA" id="ARBA00023065"/>
    </source>
</evidence>
<proteinExistence type="inferred from homology"/>
<dbReference type="PATRIC" id="fig|1149862.3.peg.545"/>
<dbReference type="InterPro" id="IPR010105">
    <property type="entry name" value="TonB_sidphr_rcpt"/>
</dbReference>
<keyword evidence="10 14" id="KW-0798">TonB box</keyword>
<keyword evidence="8" id="KW-0408">Iron</keyword>
<dbReference type="GO" id="GO:0015891">
    <property type="term" value="P:siderophore transport"/>
    <property type="evidence" value="ECO:0007669"/>
    <property type="project" value="InterPro"/>
</dbReference>
<evidence type="ECO:0000313" key="18">
    <source>
        <dbReference type="EMBL" id="EIW20647.1"/>
    </source>
</evidence>
<evidence type="ECO:0000256" key="13">
    <source>
        <dbReference type="PROSITE-ProRule" id="PRU01360"/>
    </source>
</evidence>
<dbReference type="InterPro" id="IPR037066">
    <property type="entry name" value="Plug_dom_sf"/>
</dbReference>
<evidence type="ECO:0000313" key="19">
    <source>
        <dbReference type="Proteomes" id="UP000004324"/>
    </source>
</evidence>
<keyword evidence="3 13" id="KW-0813">Transport</keyword>
<dbReference type="CDD" id="cd01347">
    <property type="entry name" value="ligand_gated_channel"/>
    <property type="match status" value="1"/>
</dbReference>
<dbReference type="SUPFAM" id="SSF56935">
    <property type="entry name" value="Porins"/>
    <property type="match status" value="1"/>
</dbReference>
<evidence type="ECO:0000256" key="14">
    <source>
        <dbReference type="RuleBase" id="RU003357"/>
    </source>
</evidence>
<keyword evidence="7 15" id="KW-0732">Signal</keyword>
<evidence type="ECO:0000256" key="12">
    <source>
        <dbReference type="ARBA" id="ARBA00023237"/>
    </source>
</evidence>
<name>I9B674_9FIRM</name>
<gene>
    <name evidence="18" type="ORF">FB4_2266</name>
</gene>
<evidence type="ECO:0000256" key="6">
    <source>
        <dbReference type="ARBA" id="ARBA00022692"/>
    </source>
</evidence>
<reference evidence="18 19" key="1">
    <citation type="journal article" date="2012" name="J. Bacteriol.">
        <title>Draft Genome Sequences for Two Metal-Reducing Pelosinus fermentans Strains Isolated from a Cr(VI)-Contaminated Site and for Type Strain R7.</title>
        <authorList>
            <person name="Brown S.D."/>
            <person name="Podar M."/>
            <person name="Klingeman D.M."/>
            <person name="Johnson C.M."/>
            <person name="Yang Z.K."/>
            <person name="Utturkar S.M."/>
            <person name="Land M.L."/>
            <person name="Mosher J.J."/>
            <person name="Hurt R.A.Jr."/>
            <person name="Phelps T.J."/>
            <person name="Palumbo A.V."/>
            <person name="Arkin A.P."/>
            <person name="Hazen T.C."/>
            <person name="Elias D.A."/>
        </authorList>
    </citation>
    <scope>NUCLEOTIDE SEQUENCE [LARGE SCALE GENOMIC DNA]</scope>
    <source>
        <strain evidence="18 19">B4</strain>
    </source>
</reference>
<dbReference type="RefSeq" id="WP_007931042.1">
    <property type="nucleotide sequence ID" value="NZ_AKVJ01000006.1"/>
</dbReference>
<evidence type="ECO:0000256" key="3">
    <source>
        <dbReference type="ARBA" id="ARBA00022448"/>
    </source>
</evidence>
<evidence type="ECO:0000256" key="2">
    <source>
        <dbReference type="ARBA" id="ARBA00009810"/>
    </source>
</evidence>
<dbReference type="Gene3D" id="2.170.130.10">
    <property type="entry name" value="TonB-dependent receptor, plug domain"/>
    <property type="match status" value="1"/>
</dbReference>
<keyword evidence="18" id="KW-0675">Receptor</keyword>
<dbReference type="GO" id="GO:0015344">
    <property type="term" value="F:siderophore uptake transmembrane transporter activity"/>
    <property type="evidence" value="ECO:0007669"/>
    <property type="project" value="TreeGrafter"/>
</dbReference>
<dbReference type="Proteomes" id="UP000004324">
    <property type="component" value="Unassembled WGS sequence"/>
</dbReference>
<dbReference type="AlphaFoldDB" id="I9B674"/>
<dbReference type="EMBL" id="AKVJ01000006">
    <property type="protein sequence ID" value="EIW20647.1"/>
    <property type="molecule type" value="Genomic_DNA"/>
</dbReference>
<dbReference type="Gene3D" id="2.40.170.20">
    <property type="entry name" value="TonB-dependent receptor, beta-barrel domain"/>
    <property type="match status" value="1"/>
</dbReference>
<evidence type="ECO:0000259" key="17">
    <source>
        <dbReference type="Pfam" id="PF07715"/>
    </source>
</evidence>
<feature type="domain" description="TonB-dependent receptor plug" evidence="17">
    <location>
        <begin position="80"/>
        <end position="181"/>
    </location>
</feature>
<dbReference type="Pfam" id="PF07715">
    <property type="entry name" value="Plug"/>
    <property type="match status" value="1"/>
</dbReference>
<dbReference type="GO" id="GO:0009279">
    <property type="term" value="C:cell outer membrane"/>
    <property type="evidence" value="ECO:0007669"/>
    <property type="project" value="UniProtKB-SubCell"/>
</dbReference>
<dbReference type="NCBIfam" id="TIGR01783">
    <property type="entry name" value="TonB-siderophor"/>
    <property type="match status" value="1"/>
</dbReference>
<evidence type="ECO:0000256" key="15">
    <source>
        <dbReference type="SAM" id="SignalP"/>
    </source>
</evidence>
<sequence>MEKTTSHARKKLLYALLGSSLLWQWPNAASAEEAIEPQSTVADTAAPQSEFTLEGVEVTADKDNVAKRSTIGTKTDAALHDIPQSISVVTRDQLSARGVINLAQALEYSAGITAQPYGNDSRWNWSYVRGFSVGYEGTRVDGLSLFGNDFAIWDFEPYGMDRLEILRGPASTLYGGGSPGGMFNWVSKRPTAEPLREIQLQGGSDHFRSAALDLGGQVDGQENLTFRLTALARDQDLSDDYSSTKRTFIAPSLAWKISKNTNVTFQAHYLKDQHDGNTGNSIYHPGDNLYGVSKKYFLGIPGWTGYDREQYYYGYLLDHKVNDVWSLHQNFRYGHVGMVYNMNSANLQPDGHTMALSPLYIYDETADSYTFDTYGEAKWKSGVLNHQSIVGIDYRKGDLERRYGEGGSTADIDLDNLKYGQSLTKPETSLIYKATVKQTGLYAQDQIKFGDKWTAMLGGRHDHYDRDAVNPQTGVRTRQTADAFTGRVGMVYHAGRGLSPYISYSESFEPVEGQDRHGKNFDPTTGKQYELGIQYEPEKMNARFTASIFDLRKQNVLTSDPLNTSSEWFNVQVGEITSKGLELEANMPVFKGLNLTASYTLLDAKTTKSSAPTEIGLRPQSVSRHNVALWLDTATPNTISKGLSYGAGVRYIGSRYNAANTVKLGDVVVADALIRYDLADWHYALNVRNLFDKKYEASYGYAGEERTVLLTATHRW</sequence>
<evidence type="ECO:0000259" key="16">
    <source>
        <dbReference type="Pfam" id="PF00593"/>
    </source>
</evidence>
<dbReference type="InterPro" id="IPR036942">
    <property type="entry name" value="Beta-barrel_TonB_sf"/>
</dbReference>
<dbReference type="GO" id="GO:0038023">
    <property type="term" value="F:signaling receptor activity"/>
    <property type="evidence" value="ECO:0007669"/>
    <property type="project" value="InterPro"/>
</dbReference>
<accession>I9B674</accession>
<evidence type="ECO:0000256" key="5">
    <source>
        <dbReference type="ARBA" id="ARBA00022496"/>
    </source>
</evidence>
<keyword evidence="5" id="KW-0410">Iron transport</keyword>
<dbReference type="PANTHER" id="PTHR32552:SF68">
    <property type="entry name" value="FERRICHROME OUTER MEMBRANE TRANSPORTER_PHAGE RECEPTOR"/>
    <property type="match status" value="1"/>
</dbReference>